<keyword evidence="1" id="KW-0812">Transmembrane</keyword>
<sequence>MRSVSMFLVICLITVSCCAGCGGSSESSEPKPDFVVTTNQMPGKFSVERVKSATRENPIRMIVPGKNGGTEEILMFAEKGTGIFPNLRIWSPKSPEKEQNVVTAAGLTGIVAKAFDKSGAQTKVDGQLVESSAKWTELATTKGRSVEEKFSNIWGTLIWGALGVILVGGALGVVIAVTTFVIGAIVKLAVAVLIVAAAVWAYEKIAGMYHTFVPGGSSITPSIVQSWAQNAWRNAKLAIDNLLAELDRQGVRTPVFGKR</sequence>
<feature type="transmembrane region" description="Helical" evidence="1">
    <location>
        <begin position="153"/>
        <end position="177"/>
    </location>
</feature>
<feature type="chain" id="PRO_5002533398" evidence="2">
    <location>
        <begin position="20"/>
        <end position="259"/>
    </location>
</feature>
<feature type="signal peptide" evidence="2">
    <location>
        <begin position="1"/>
        <end position="19"/>
    </location>
</feature>
<dbReference type="Proteomes" id="UP000033934">
    <property type="component" value="Unassembled WGS sequence"/>
</dbReference>
<evidence type="ECO:0000313" key="4">
    <source>
        <dbReference type="Proteomes" id="UP000033934"/>
    </source>
</evidence>
<evidence type="ECO:0000313" key="3">
    <source>
        <dbReference type="EMBL" id="KKQ90005.1"/>
    </source>
</evidence>
<dbReference type="EMBL" id="LBVO01000015">
    <property type="protein sequence ID" value="KKQ90005.1"/>
    <property type="molecule type" value="Genomic_DNA"/>
</dbReference>
<dbReference type="AlphaFoldDB" id="A0A0G0LPU5"/>
<keyword evidence="2" id="KW-0732">Signal</keyword>
<keyword evidence="1" id="KW-1133">Transmembrane helix</keyword>
<organism evidence="3 4">
    <name type="scientific">Berkelbacteria bacterium GW2011_GWA2_38_9</name>
    <dbReference type="NCBI Taxonomy" id="1618334"/>
    <lineage>
        <taxon>Bacteria</taxon>
        <taxon>Candidatus Berkelbacteria</taxon>
    </lineage>
</organism>
<proteinExistence type="predicted"/>
<keyword evidence="1" id="KW-0472">Membrane</keyword>
<comment type="caution">
    <text evidence="3">The sequence shown here is derived from an EMBL/GenBank/DDBJ whole genome shotgun (WGS) entry which is preliminary data.</text>
</comment>
<name>A0A0G0LPU5_9BACT</name>
<evidence type="ECO:0000256" key="1">
    <source>
        <dbReference type="SAM" id="Phobius"/>
    </source>
</evidence>
<accession>A0A0G0LPU5</accession>
<dbReference type="PROSITE" id="PS51257">
    <property type="entry name" value="PROKAR_LIPOPROTEIN"/>
    <property type="match status" value="1"/>
</dbReference>
<feature type="transmembrane region" description="Helical" evidence="1">
    <location>
        <begin position="184"/>
        <end position="202"/>
    </location>
</feature>
<protein>
    <submittedName>
        <fullName evidence="3">Uncharacterized protein</fullName>
    </submittedName>
</protein>
<gene>
    <name evidence="3" type="ORF">UT11_C0015G0012</name>
</gene>
<evidence type="ECO:0000256" key="2">
    <source>
        <dbReference type="SAM" id="SignalP"/>
    </source>
</evidence>
<reference evidence="3 4" key="1">
    <citation type="journal article" date="2015" name="Nature">
        <title>rRNA introns, odd ribosomes, and small enigmatic genomes across a large radiation of phyla.</title>
        <authorList>
            <person name="Brown C.T."/>
            <person name="Hug L.A."/>
            <person name="Thomas B.C."/>
            <person name="Sharon I."/>
            <person name="Castelle C.J."/>
            <person name="Singh A."/>
            <person name="Wilkins M.J."/>
            <person name="Williams K.H."/>
            <person name="Banfield J.F."/>
        </authorList>
    </citation>
    <scope>NUCLEOTIDE SEQUENCE [LARGE SCALE GENOMIC DNA]</scope>
</reference>